<sequence length="123" mass="13686">MGALFRLRRELSALLASYRGDPATVGLSMRFPAMQNKIQRDNELRVEVVDQAGQRLPISQHGIVVHVLKGPQRKRMLVNSAGEVTNLSQIGLAGSDGERMILTLRREDNGNFTVLGYRQLLDS</sequence>
<dbReference type="Proteomes" id="UP000606490">
    <property type="component" value="Unassembled WGS sequence"/>
</dbReference>
<name>A0ABS1V1Q5_9PROT</name>
<proteinExistence type="predicted"/>
<protein>
    <submittedName>
        <fullName evidence="1">Uncharacterized protein</fullName>
    </submittedName>
</protein>
<accession>A0ABS1V1Q5</accession>
<keyword evidence="2" id="KW-1185">Reference proteome</keyword>
<evidence type="ECO:0000313" key="2">
    <source>
        <dbReference type="Proteomes" id="UP000606490"/>
    </source>
</evidence>
<gene>
    <name evidence="1" type="ORF">JMJ55_04605</name>
</gene>
<organism evidence="1 2">
    <name type="scientific">Belnapia mucosa</name>
    <dbReference type="NCBI Taxonomy" id="2804532"/>
    <lineage>
        <taxon>Bacteria</taxon>
        <taxon>Pseudomonadati</taxon>
        <taxon>Pseudomonadota</taxon>
        <taxon>Alphaproteobacteria</taxon>
        <taxon>Acetobacterales</taxon>
        <taxon>Roseomonadaceae</taxon>
        <taxon>Belnapia</taxon>
    </lineage>
</organism>
<reference evidence="1 2" key="1">
    <citation type="submission" date="2021-01" db="EMBL/GenBank/DDBJ databases">
        <title>Belnapia mucosa sp. nov. and Belnapia arida sp. nov., isolated from the Tabernas Desert (Almeria, Spain).</title>
        <authorList>
            <person name="Molina-Menor E."/>
            <person name="Vidal-Verdu A."/>
            <person name="Calonge A."/>
            <person name="Satari L."/>
            <person name="Pereto Magraner J."/>
            <person name="Porcar Miralles M."/>
        </authorList>
    </citation>
    <scope>NUCLEOTIDE SEQUENCE [LARGE SCALE GENOMIC DNA]</scope>
    <source>
        <strain evidence="1 2">T6</strain>
    </source>
</reference>
<evidence type="ECO:0000313" key="1">
    <source>
        <dbReference type="EMBL" id="MBL6454594.1"/>
    </source>
</evidence>
<dbReference type="EMBL" id="JAEUXJ010000001">
    <property type="protein sequence ID" value="MBL6454594.1"/>
    <property type="molecule type" value="Genomic_DNA"/>
</dbReference>
<comment type="caution">
    <text evidence="1">The sequence shown here is derived from an EMBL/GenBank/DDBJ whole genome shotgun (WGS) entry which is preliminary data.</text>
</comment>